<dbReference type="InterPro" id="IPR050769">
    <property type="entry name" value="NAT_camello-type"/>
</dbReference>
<evidence type="ECO:0000313" key="4">
    <source>
        <dbReference type="Proteomes" id="UP000094580"/>
    </source>
</evidence>
<proteinExistence type="predicted"/>
<evidence type="ECO:0000256" key="1">
    <source>
        <dbReference type="ARBA" id="ARBA00022679"/>
    </source>
</evidence>
<dbReference type="PANTHER" id="PTHR13947">
    <property type="entry name" value="GNAT FAMILY N-ACETYLTRANSFERASE"/>
    <property type="match status" value="1"/>
</dbReference>
<dbReference type="InterPro" id="IPR016181">
    <property type="entry name" value="Acyl_CoA_acyltransferase"/>
</dbReference>
<dbReference type="Gene3D" id="3.40.630.30">
    <property type="match status" value="1"/>
</dbReference>
<accession>A0ABX2ZVX7</accession>
<dbReference type="PANTHER" id="PTHR13947:SF37">
    <property type="entry name" value="LD18367P"/>
    <property type="match status" value="1"/>
</dbReference>
<organism evidence="3 4">
    <name type="scientific">Gottfriedia luciferensis</name>
    <dbReference type="NCBI Taxonomy" id="178774"/>
    <lineage>
        <taxon>Bacteria</taxon>
        <taxon>Bacillati</taxon>
        <taxon>Bacillota</taxon>
        <taxon>Bacilli</taxon>
        <taxon>Bacillales</taxon>
        <taxon>Bacillaceae</taxon>
        <taxon>Gottfriedia</taxon>
    </lineage>
</organism>
<dbReference type="PROSITE" id="PS51186">
    <property type="entry name" value="GNAT"/>
    <property type="match status" value="1"/>
</dbReference>
<comment type="caution">
    <text evidence="3">The sequence shown here is derived from an EMBL/GenBank/DDBJ whole genome shotgun (WGS) entry which is preliminary data.</text>
</comment>
<reference evidence="3 4" key="1">
    <citation type="submission" date="2016-07" db="EMBL/GenBank/DDBJ databases">
        <authorList>
            <person name="Townsley L."/>
            <person name="Shank E.A."/>
        </authorList>
    </citation>
    <scope>NUCLEOTIDE SEQUENCE [LARGE SCALE GENOMIC DNA]</scope>
    <source>
        <strain evidence="3 4">CH01</strain>
    </source>
</reference>
<dbReference type="CDD" id="cd04301">
    <property type="entry name" value="NAT_SF"/>
    <property type="match status" value="1"/>
</dbReference>
<feature type="domain" description="N-acetyltransferase" evidence="2">
    <location>
        <begin position="3"/>
        <end position="146"/>
    </location>
</feature>
<dbReference type="SUPFAM" id="SSF55729">
    <property type="entry name" value="Acyl-CoA N-acyltransferases (Nat)"/>
    <property type="match status" value="1"/>
</dbReference>
<protein>
    <submittedName>
        <fullName evidence="3">GNAT family N-acetyltransferase</fullName>
    </submittedName>
</protein>
<dbReference type="Pfam" id="PF00583">
    <property type="entry name" value="Acetyltransf_1"/>
    <property type="match status" value="1"/>
</dbReference>
<keyword evidence="1" id="KW-0808">Transferase</keyword>
<evidence type="ECO:0000313" key="3">
    <source>
        <dbReference type="EMBL" id="ODG93900.1"/>
    </source>
</evidence>
<evidence type="ECO:0000259" key="2">
    <source>
        <dbReference type="PROSITE" id="PS51186"/>
    </source>
</evidence>
<dbReference type="EMBL" id="MDKC01000001">
    <property type="protein sequence ID" value="ODG93900.1"/>
    <property type="molecule type" value="Genomic_DNA"/>
</dbReference>
<dbReference type="InterPro" id="IPR000182">
    <property type="entry name" value="GNAT_dom"/>
</dbReference>
<dbReference type="Proteomes" id="UP000094580">
    <property type="component" value="Unassembled WGS sequence"/>
</dbReference>
<dbReference type="RefSeq" id="WP_069032079.1">
    <property type="nucleotide sequence ID" value="NZ_MDKC01000001.1"/>
</dbReference>
<gene>
    <name evidence="3" type="ORF">BED47_01650</name>
</gene>
<keyword evidence="4" id="KW-1185">Reference proteome</keyword>
<sequence length="146" mass="16843">MEIKYRIASTNDSSEIARLSGQLGYNVEKDQVIERLNKILGQNDHVVIVAEIEGQLIGWIHAHGRYLIESPPYVEIGGLIVDSTYRGQKIGKLLVERCEEWSKLSGFKEIRVRTNETRIETLIFYEKIGFKNTKSQKVFNKELIVY</sequence>
<name>A0ABX2ZVX7_9BACI</name>